<reference evidence="1 2" key="1">
    <citation type="journal article" date="2002" name="Science">
        <title>The genome sequence of the malaria mosquito Anopheles gambiae.</title>
        <authorList>
            <person name="Holt R.A."/>
            <person name="Subramanian G.M."/>
            <person name="Halpern A."/>
            <person name="Sutton G.G."/>
            <person name="Charlab R."/>
            <person name="Nusskern D.R."/>
            <person name="Wincker P."/>
            <person name="Clark A.G."/>
            <person name="Ribeiro J.M."/>
            <person name="Wides R."/>
            <person name="Salzberg S.L."/>
            <person name="Loftus B."/>
            <person name="Yandell M."/>
            <person name="Majoros W.H."/>
            <person name="Rusch D.B."/>
            <person name="Lai Z."/>
            <person name="Kraft C.L."/>
            <person name="Abril J.F."/>
            <person name="Anthouard V."/>
            <person name="Arensburger P."/>
            <person name="Atkinson P.W."/>
            <person name="Baden H."/>
            <person name="de Berardinis V."/>
            <person name="Baldwin D."/>
            <person name="Benes V."/>
            <person name="Biedler J."/>
            <person name="Blass C."/>
            <person name="Bolanos R."/>
            <person name="Boscus D."/>
            <person name="Barnstead M."/>
            <person name="Cai S."/>
            <person name="Center A."/>
            <person name="Chaturverdi K."/>
            <person name="Christophides G.K."/>
            <person name="Chrystal M.A."/>
            <person name="Clamp M."/>
            <person name="Cravchik A."/>
            <person name="Curwen V."/>
            <person name="Dana A."/>
            <person name="Delcher A."/>
            <person name="Dew I."/>
            <person name="Evans C.A."/>
            <person name="Flanigan M."/>
            <person name="Grundschober-Freimoser A."/>
            <person name="Friedli L."/>
            <person name="Gu Z."/>
            <person name="Guan P."/>
            <person name="Guigo R."/>
            <person name="Hillenmeyer M.E."/>
            <person name="Hladun S.L."/>
            <person name="Hogan J.R."/>
            <person name="Hong Y.S."/>
            <person name="Hoover J."/>
            <person name="Jaillon O."/>
            <person name="Ke Z."/>
            <person name="Kodira C."/>
            <person name="Kokoza E."/>
            <person name="Koutsos A."/>
            <person name="Letunic I."/>
            <person name="Levitsky A."/>
            <person name="Liang Y."/>
            <person name="Lin J.J."/>
            <person name="Lobo N.F."/>
            <person name="Lopez J.R."/>
            <person name="Malek J.A."/>
            <person name="McIntosh T.C."/>
            <person name="Meister S."/>
            <person name="Miller J."/>
            <person name="Mobarry C."/>
            <person name="Mongin E."/>
            <person name="Murphy S.D."/>
            <person name="O'Brochta D.A."/>
            <person name="Pfannkoch C."/>
            <person name="Qi R."/>
            <person name="Regier M.A."/>
            <person name="Remington K."/>
            <person name="Shao H."/>
            <person name="Sharakhova M.V."/>
            <person name="Sitter C.D."/>
            <person name="Shetty J."/>
            <person name="Smith T.J."/>
            <person name="Strong R."/>
            <person name="Sun J."/>
            <person name="Thomasova D."/>
            <person name="Ton L.Q."/>
            <person name="Topalis P."/>
            <person name="Tu Z."/>
            <person name="Unger M.F."/>
            <person name="Walenz B."/>
            <person name="Wang A."/>
            <person name="Wang J."/>
            <person name="Wang M."/>
            <person name="Wang X."/>
            <person name="Woodford K.J."/>
            <person name="Wortman J.R."/>
            <person name="Wu M."/>
            <person name="Yao A."/>
            <person name="Zdobnov E.M."/>
            <person name="Zhang H."/>
            <person name="Zhao Q."/>
            <person name="Zhao S."/>
            <person name="Zhu S.C."/>
            <person name="Zhimulev I."/>
            <person name="Coluzzi M."/>
            <person name="della Torre A."/>
            <person name="Roth C.W."/>
            <person name="Louis C."/>
            <person name="Kalush F."/>
            <person name="Mural R.J."/>
            <person name="Myers E.W."/>
            <person name="Adams M.D."/>
            <person name="Smith H.O."/>
            <person name="Broder S."/>
            <person name="Gardner M.J."/>
            <person name="Fraser C.M."/>
            <person name="Birney E."/>
            <person name="Bork P."/>
            <person name="Brey P.T."/>
            <person name="Venter J.C."/>
            <person name="Weissenbach J."/>
            <person name="Kafatos F.C."/>
            <person name="Collins F.H."/>
            <person name="Hoffman S.L."/>
        </authorList>
    </citation>
    <scope>NUCLEOTIDE SEQUENCE [LARGE SCALE GENOMIC DNA]</scope>
    <source>
        <strain evidence="1 2">PEST</strain>
    </source>
</reference>
<name>A0A453YZ56_ANOGA</name>
<evidence type="ECO:0000313" key="1">
    <source>
        <dbReference type="EnsemblMetazoa" id="AGAP029260-PA"/>
    </source>
</evidence>
<dbReference type="VEuPathDB" id="VectorBase:AGAP029260"/>
<organism evidence="1 2">
    <name type="scientific">Anopheles gambiae</name>
    <name type="common">African malaria mosquito</name>
    <dbReference type="NCBI Taxonomy" id="7165"/>
    <lineage>
        <taxon>Eukaryota</taxon>
        <taxon>Metazoa</taxon>
        <taxon>Ecdysozoa</taxon>
        <taxon>Arthropoda</taxon>
        <taxon>Hexapoda</taxon>
        <taxon>Insecta</taxon>
        <taxon>Pterygota</taxon>
        <taxon>Neoptera</taxon>
        <taxon>Endopterygota</taxon>
        <taxon>Diptera</taxon>
        <taxon>Nematocera</taxon>
        <taxon>Culicoidea</taxon>
        <taxon>Culicidae</taxon>
        <taxon>Anophelinae</taxon>
        <taxon>Anopheles</taxon>
    </lineage>
</organism>
<dbReference type="EMBL" id="AAAB01008979">
    <property type="status" value="NOT_ANNOTATED_CDS"/>
    <property type="molecule type" value="Genomic_DNA"/>
</dbReference>
<dbReference type="AlphaFoldDB" id="A0A453YZ56"/>
<dbReference type="Proteomes" id="UP000007062">
    <property type="component" value="Chromosome 3L"/>
</dbReference>
<reference evidence="1" key="3">
    <citation type="submission" date="2020-05" db="UniProtKB">
        <authorList>
            <consortium name="EnsemblMetazoa"/>
        </authorList>
    </citation>
    <scope>IDENTIFICATION</scope>
    <source>
        <strain evidence="1">PEST</strain>
    </source>
</reference>
<dbReference type="InParanoid" id="A0A453YZ56"/>
<keyword evidence="2" id="KW-1185">Reference proteome</keyword>
<sequence length="81" mass="8899">MFGTGPAILLSTKAQPAVKRQRRSKWSAPGPLHQVENRRTHQPIMDSYKLGGLFPVSCSPVRPLRPTQLTYGITIAASVMV</sequence>
<evidence type="ECO:0000313" key="2">
    <source>
        <dbReference type="Proteomes" id="UP000007062"/>
    </source>
</evidence>
<proteinExistence type="predicted"/>
<dbReference type="EnsemblMetazoa" id="AGAP029260-RA">
    <property type="protein sequence ID" value="AGAP029260-PA"/>
    <property type="gene ID" value="AGAP029260"/>
</dbReference>
<reference evidence="1 2" key="2">
    <citation type="journal article" date="2004" name="Trends Parasitol.">
        <title>The Anopheles gambiae genome: an update.</title>
        <authorList>
            <person name="Mongin E."/>
            <person name="Louis C."/>
            <person name="Holt R.A."/>
            <person name="Birney E."/>
            <person name="Collins F.H."/>
        </authorList>
    </citation>
    <scope>NUCLEOTIDE SEQUENCE [LARGE SCALE GENOMIC DNA]</scope>
    <source>
        <strain evidence="1 2">PEST</strain>
    </source>
</reference>
<protein>
    <submittedName>
        <fullName evidence="1">Uncharacterized protein</fullName>
    </submittedName>
</protein>
<accession>A0A453YZ56</accession>